<proteinExistence type="predicted"/>
<sequence length="118" mass="12873">MTQSATYNNPSPAVAEVSNGKITAKASGTTDVTISFKGELGEAATAHIQVTVNSPVVVAIEAETAAANSAYCLRIWHDKRSIHGPWLMDRRQKQCFLVLTRVSLCLVQMLLHWHQAPD</sequence>
<organism evidence="1 2">
    <name type="scientific">Paenibacillus hexagrammi</name>
    <dbReference type="NCBI Taxonomy" id="2908839"/>
    <lineage>
        <taxon>Bacteria</taxon>
        <taxon>Bacillati</taxon>
        <taxon>Bacillota</taxon>
        <taxon>Bacilli</taxon>
        <taxon>Bacillales</taxon>
        <taxon>Paenibacillaceae</taxon>
        <taxon>Paenibacillus</taxon>
    </lineage>
</organism>
<protein>
    <recommendedName>
        <fullName evidence="3">BIG2 domain-containing protein</fullName>
    </recommendedName>
</protein>
<evidence type="ECO:0000313" key="2">
    <source>
        <dbReference type="Proteomes" id="UP001649230"/>
    </source>
</evidence>
<accession>A0ABY3SBS8</accession>
<dbReference type="EMBL" id="CP090978">
    <property type="protein sequence ID" value="UJF31388.1"/>
    <property type="molecule type" value="Genomic_DNA"/>
</dbReference>
<evidence type="ECO:0000313" key="1">
    <source>
        <dbReference type="EMBL" id="UJF31388.1"/>
    </source>
</evidence>
<name>A0ABY3SBS8_9BACL</name>
<evidence type="ECO:0008006" key="3">
    <source>
        <dbReference type="Google" id="ProtNLM"/>
    </source>
</evidence>
<dbReference type="RefSeq" id="WP_235117734.1">
    <property type="nucleotide sequence ID" value="NZ_CP090978.1"/>
</dbReference>
<gene>
    <name evidence="1" type="ORF">L0M14_16275</name>
</gene>
<keyword evidence="2" id="KW-1185">Reference proteome</keyword>
<dbReference type="Proteomes" id="UP001649230">
    <property type="component" value="Chromosome"/>
</dbReference>
<reference evidence="1 2" key="1">
    <citation type="journal article" date="2024" name="Int. J. Syst. Evol. Microbiol.">
        <title>Paenibacillus hexagrammi sp. nov., a novel bacterium isolated from the gut content of Hexagrammos agrammus.</title>
        <authorList>
            <person name="Jung H.K."/>
            <person name="Kim D.G."/>
            <person name="Zin H."/>
            <person name="Park J."/>
            <person name="Jung H."/>
            <person name="Kim Y.O."/>
            <person name="Kong H.J."/>
            <person name="Kim J.W."/>
            <person name="Kim Y.S."/>
        </authorList>
    </citation>
    <scope>NUCLEOTIDE SEQUENCE [LARGE SCALE GENOMIC DNA]</scope>
    <source>
        <strain evidence="1 2">YPD9-1</strain>
    </source>
</reference>
<dbReference type="Gene3D" id="2.60.40.1080">
    <property type="match status" value="1"/>
</dbReference>